<dbReference type="EMBL" id="ML208330">
    <property type="protein sequence ID" value="TFK69505.1"/>
    <property type="molecule type" value="Genomic_DNA"/>
</dbReference>
<organism evidence="1 2">
    <name type="scientific">Pluteus cervinus</name>
    <dbReference type="NCBI Taxonomy" id="181527"/>
    <lineage>
        <taxon>Eukaryota</taxon>
        <taxon>Fungi</taxon>
        <taxon>Dikarya</taxon>
        <taxon>Basidiomycota</taxon>
        <taxon>Agaricomycotina</taxon>
        <taxon>Agaricomycetes</taxon>
        <taxon>Agaricomycetidae</taxon>
        <taxon>Agaricales</taxon>
        <taxon>Pluteineae</taxon>
        <taxon>Pluteaceae</taxon>
        <taxon>Pluteus</taxon>
    </lineage>
</organism>
<dbReference type="Proteomes" id="UP000308600">
    <property type="component" value="Unassembled WGS sequence"/>
</dbReference>
<evidence type="ECO:0000313" key="1">
    <source>
        <dbReference type="EMBL" id="TFK69505.1"/>
    </source>
</evidence>
<keyword evidence="2" id="KW-1185">Reference proteome</keyword>
<proteinExistence type="predicted"/>
<name>A0ACD3AUJ3_9AGAR</name>
<evidence type="ECO:0000313" key="2">
    <source>
        <dbReference type="Proteomes" id="UP000308600"/>
    </source>
</evidence>
<gene>
    <name evidence="1" type="ORF">BDN72DRAFT_820001</name>
</gene>
<sequence length="365" mass="40853">MESSTTREFGSVTLGEKIHIFGTALRLPFILTWSLATKSFVPHNAKKHWKRVMADTAVQTLTSTLNRVQFQYMFGDPTQVIAEKWGKRAGVPIEIEEIGEDARLIWIGQKRTDRVIFYLHGGGFLMPLQESSLGFWNYTQKELKRRGQDVTFVALQYTLVPNAVFPTQLRQAVRGLEHLLSSGVQPQNLQITGDSAGGNLVIQLLSHILHPVNDVPPVKLSAPIRGVYLMSPWTRLNGLNQSQYDSIDIISGPVLMEWGKNVLHGVPDSQNIYLEPANASQTWFAGVDKLVSRVLTTAGGSEVLQDHIIEFNDLVKKHHNDTEFVIQEGGVHDDPFNDFVLGEDTSILGDLTPIIIDWFFAGFDH</sequence>
<reference evidence="1 2" key="1">
    <citation type="journal article" date="2019" name="Nat. Ecol. Evol.">
        <title>Megaphylogeny resolves global patterns of mushroom evolution.</title>
        <authorList>
            <person name="Varga T."/>
            <person name="Krizsan K."/>
            <person name="Foldi C."/>
            <person name="Dima B."/>
            <person name="Sanchez-Garcia M."/>
            <person name="Sanchez-Ramirez S."/>
            <person name="Szollosi G.J."/>
            <person name="Szarkandi J.G."/>
            <person name="Papp V."/>
            <person name="Albert L."/>
            <person name="Andreopoulos W."/>
            <person name="Angelini C."/>
            <person name="Antonin V."/>
            <person name="Barry K.W."/>
            <person name="Bougher N.L."/>
            <person name="Buchanan P."/>
            <person name="Buyck B."/>
            <person name="Bense V."/>
            <person name="Catcheside P."/>
            <person name="Chovatia M."/>
            <person name="Cooper J."/>
            <person name="Damon W."/>
            <person name="Desjardin D."/>
            <person name="Finy P."/>
            <person name="Geml J."/>
            <person name="Haridas S."/>
            <person name="Hughes K."/>
            <person name="Justo A."/>
            <person name="Karasinski D."/>
            <person name="Kautmanova I."/>
            <person name="Kiss B."/>
            <person name="Kocsube S."/>
            <person name="Kotiranta H."/>
            <person name="LaButti K.M."/>
            <person name="Lechner B.E."/>
            <person name="Liimatainen K."/>
            <person name="Lipzen A."/>
            <person name="Lukacs Z."/>
            <person name="Mihaltcheva S."/>
            <person name="Morgado L.N."/>
            <person name="Niskanen T."/>
            <person name="Noordeloos M.E."/>
            <person name="Ohm R.A."/>
            <person name="Ortiz-Santana B."/>
            <person name="Ovrebo C."/>
            <person name="Racz N."/>
            <person name="Riley R."/>
            <person name="Savchenko A."/>
            <person name="Shiryaev A."/>
            <person name="Soop K."/>
            <person name="Spirin V."/>
            <person name="Szebenyi C."/>
            <person name="Tomsovsky M."/>
            <person name="Tulloss R.E."/>
            <person name="Uehling J."/>
            <person name="Grigoriev I.V."/>
            <person name="Vagvolgyi C."/>
            <person name="Papp T."/>
            <person name="Martin F.M."/>
            <person name="Miettinen O."/>
            <person name="Hibbett D.S."/>
            <person name="Nagy L.G."/>
        </authorList>
    </citation>
    <scope>NUCLEOTIDE SEQUENCE [LARGE SCALE GENOMIC DNA]</scope>
    <source>
        <strain evidence="1 2">NL-1719</strain>
    </source>
</reference>
<protein>
    <submittedName>
        <fullName evidence="1">Alpha/beta-hydrolase</fullName>
    </submittedName>
</protein>
<accession>A0ACD3AUJ3</accession>